<feature type="coiled-coil region" evidence="1">
    <location>
        <begin position="6"/>
        <end position="63"/>
    </location>
</feature>
<dbReference type="AlphaFoldDB" id="A0A371R737"/>
<evidence type="ECO:0000313" key="3">
    <source>
        <dbReference type="EMBL" id="RFA96692.1"/>
    </source>
</evidence>
<dbReference type="Proteomes" id="UP000256877">
    <property type="component" value="Unassembled WGS sequence"/>
</dbReference>
<dbReference type="Proteomes" id="UP000651120">
    <property type="component" value="Unassembled WGS sequence"/>
</dbReference>
<dbReference type="RefSeq" id="WP_011009054.1">
    <property type="nucleotide sequence ID" value="NZ_DUJP01000028.1"/>
</dbReference>
<dbReference type="OrthoDB" id="382366at2157"/>
<dbReference type="GeneID" id="1463751"/>
<accession>A0A371R737</accession>
<dbReference type="Proteomes" id="UP000257123">
    <property type="component" value="Unassembled WGS sequence"/>
</dbReference>
<comment type="caution">
    <text evidence="4">The sequence shown here is derived from an EMBL/GenBank/DDBJ whole genome shotgun (WGS) entry which is preliminary data.</text>
</comment>
<evidence type="ECO:0000313" key="6">
    <source>
        <dbReference type="Proteomes" id="UP000257123"/>
    </source>
</evidence>
<protein>
    <submittedName>
        <fullName evidence="4">Uncharacterized protein</fullName>
    </submittedName>
</protein>
<sequence>MSILKRKNEKKEEDELEKILSQIKTEEEEEGNAAVVTIQIAGLKELVKAIEKLTEALKKCEES</sequence>
<keyword evidence="1" id="KW-0175">Coiled coil</keyword>
<evidence type="ECO:0000313" key="5">
    <source>
        <dbReference type="Proteomes" id="UP000256877"/>
    </source>
</evidence>
<evidence type="ECO:0000313" key="2">
    <source>
        <dbReference type="EMBL" id="HII47430.1"/>
    </source>
</evidence>
<dbReference type="EMBL" id="NMUF01000001">
    <property type="protein sequence ID" value="RFB00322.1"/>
    <property type="molecule type" value="Genomic_DNA"/>
</dbReference>
<dbReference type="EMBL" id="NMUE01000011">
    <property type="protein sequence ID" value="RFA96692.1"/>
    <property type="molecule type" value="Genomic_DNA"/>
</dbReference>
<evidence type="ECO:0000256" key="1">
    <source>
        <dbReference type="SAM" id="Coils"/>
    </source>
</evidence>
<evidence type="ECO:0000313" key="4">
    <source>
        <dbReference type="EMBL" id="RFB00322.1"/>
    </source>
</evidence>
<name>A0A371R737_9CREN</name>
<proteinExistence type="predicted"/>
<reference evidence="2" key="2">
    <citation type="journal article" date="2020" name="bioRxiv">
        <title>A rank-normalized archaeal taxonomy based on genome phylogeny resolves widespread incomplete and uneven classifications.</title>
        <authorList>
            <person name="Rinke C."/>
            <person name="Chuvochina M."/>
            <person name="Mussig A.J."/>
            <person name="Chaumeil P.-A."/>
            <person name="Waite D.W."/>
            <person name="Whitman W.B."/>
            <person name="Parks D.H."/>
            <person name="Hugenholtz P."/>
        </authorList>
    </citation>
    <scope>NUCLEOTIDE SEQUENCE</scope>
    <source>
        <strain evidence="2">UBA8839</strain>
    </source>
</reference>
<dbReference type="OMA" id="GNDEDRY"/>
<reference evidence="5 6" key="1">
    <citation type="submission" date="2017-07" db="EMBL/GenBank/DDBJ databases">
        <title>Draft genome sequence of aerobic hyperthermophilic archaea, Pyrobaculum aerophilum YKB31 and YKB32.</title>
        <authorList>
            <person name="Mochizuki T."/>
            <person name="Berliner A.J."/>
            <person name="Yoshida-Takashima Y."/>
            <person name="Takaki Y."/>
            <person name="Nunoura T."/>
            <person name="Takai K."/>
        </authorList>
    </citation>
    <scope>NUCLEOTIDE SEQUENCE [LARGE SCALE GENOMIC DNA]</scope>
    <source>
        <strain evidence="3 6">YKB31</strain>
        <strain evidence="4 5">YKB32</strain>
    </source>
</reference>
<gene>
    <name evidence="3" type="ORF">CGL51_04925</name>
    <name evidence="4" type="ORF">CGL52_00165</name>
    <name evidence="2" type="ORF">HA333_08325</name>
</gene>
<organism evidence="4 5">
    <name type="scientific">Pyrobaculum aerophilum</name>
    <dbReference type="NCBI Taxonomy" id="13773"/>
    <lineage>
        <taxon>Archaea</taxon>
        <taxon>Thermoproteota</taxon>
        <taxon>Thermoprotei</taxon>
        <taxon>Thermoproteales</taxon>
        <taxon>Thermoproteaceae</taxon>
        <taxon>Pyrobaculum</taxon>
    </lineage>
</organism>
<dbReference type="EMBL" id="DUJP01000028">
    <property type="protein sequence ID" value="HII47430.1"/>
    <property type="molecule type" value="Genomic_DNA"/>
</dbReference>